<dbReference type="Proteomes" id="UP000610026">
    <property type="component" value="Segment"/>
</dbReference>
<sequence length="145" mass="16388">MARIIYNDPERLKDWAIEHYPDAAVDGDTHTLGMEIDGRLVVVTLYNNFTDHMCNMHVVSDGGRRWCTRGFLAAAFSYPFIQLGLNRVTALVPAKNKAALKLDMWLGFKPEGTMVEAMGDDDLIVLGMLRRDCTWLPEVSNDGRR</sequence>
<dbReference type="SUPFAM" id="SSF55729">
    <property type="entry name" value="Acyl-CoA N-acyltransferases (Nat)"/>
    <property type="match status" value="1"/>
</dbReference>
<reference evidence="1" key="1">
    <citation type="submission" date="2021-01" db="EMBL/GenBank/DDBJ databases">
        <authorList>
            <person name="Ben Porat S."/>
            <person name="Alkalay-Oren S."/>
            <person name="Coppenhagen-Glazer S."/>
            <person name="Hazan R."/>
        </authorList>
    </citation>
    <scope>NUCLEOTIDE SEQUENCE</scope>
</reference>
<dbReference type="RefSeq" id="YP_010671596.1">
    <property type="nucleotide sequence ID" value="NC_070969.1"/>
</dbReference>
<dbReference type="GeneID" id="77947850"/>
<dbReference type="InterPro" id="IPR016181">
    <property type="entry name" value="Acyl_CoA_acyltransferase"/>
</dbReference>
<evidence type="ECO:0000313" key="1">
    <source>
        <dbReference type="EMBL" id="QRE00583.1"/>
    </source>
</evidence>
<dbReference type="GO" id="GO:0016740">
    <property type="term" value="F:transferase activity"/>
    <property type="evidence" value="ECO:0007669"/>
    <property type="project" value="UniProtKB-KW"/>
</dbReference>
<protein>
    <submittedName>
        <fullName evidence="1">Acetyltransferase</fullName>
    </submittedName>
</protein>
<evidence type="ECO:0000313" key="2">
    <source>
        <dbReference type="Proteomes" id="UP000610026"/>
    </source>
</evidence>
<dbReference type="Gene3D" id="3.40.630.30">
    <property type="match status" value="1"/>
</dbReference>
<accession>A0A889IRL3</accession>
<dbReference type="EMBL" id="MW460249">
    <property type="protein sequence ID" value="QRE00583.1"/>
    <property type="molecule type" value="Genomic_DNA"/>
</dbReference>
<organism evidence="1 2">
    <name type="scientific">Pseudomonas phage Itty13</name>
    <dbReference type="NCBI Taxonomy" id="2805750"/>
    <lineage>
        <taxon>Viruses</taxon>
        <taxon>Duplodnaviria</taxon>
        <taxon>Heunggongvirae</taxon>
        <taxon>Uroviricota</taxon>
        <taxon>Caudoviricetes</taxon>
        <taxon>Ittyvirus</taxon>
        <taxon>Ittyvirus itty13</taxon>
    </lineage>
</organism>
<keyword evidence="1" id="KW-0808">Transferase</keyword>
<keyword evidence="2" id="KW-1185">Reference proteome</keyword>
<name>A0A889IRL3_9CAUD</name>
<dbReference type="KEGG" id="vg:77947850"/>
<proteinExistence type="predicted"/>